<comment type="subunit">
    <text evidence="8">Heterotrimer of A, B and C subunits.</text>
</comment>
<feature type="active site" description="Charge relay system" evidence="8">
    <location>
        <position position="78"/>
    </location>
</feature>
<evidence type="ECO:0000313" key="10">
    <source>
        <dbReference type="EMBL" id="MBC8597251.1"/>
    </source>
</evidence>
<feature type="active site" description="Charge relay system" evidence="8">
    <location>
        <position position="153"/>
    </location>
</feature>
<dbReference type="NCBIfam" id="TIGR00132">
    <property type="entry name" value="gatA"/>
    <property type="match status" value="1"/>
</dbReference>
<evidence type="ECO:0000313" key="11">
    <source>
        <dbReference type="Proteomes" id="UP000647416"/>
    </source>
</evidence>
<gene>
    <name evidence="8 10" type="primary">gatA</name>
    <name evidence="10" type="ORF">H8706_10305</name>
</gene>
<keyword evidence="2 8" id="KW-0436">Ligase</keyword>
<proteinExistence type="inferred from homology"/>
<dbReference type="InterPro" id="IPR036928">
    <property type="entry name" value="AS_sf"/>
</dbReference>
<dbReference type="HAMAP" id="MF_00120">
    <property type="entry name" value="GatA"/>
    <property type="match status" value="1"/>
</dbReference>
<keyword evidence="3 8" id="KW-0547">Nucleotide-binding</keyword>
<name>A0A926F9L5_9FIRM</name>
<dbReference type="PANTHER" id="PTHR11895:SF151">
    <property type="entry name" value="GLUTAMYL-TRNA(GLN) AMIDOTRANSFERASE SUBUNIT A"/>
    <property type="match status" value="1"/>
</dbReference>
<dbReference type="InterPro" id="IPR023631">
    <property type="entry name" value="Amidase_dom"/>
</dbReference>
<dbReference type="GO" id="GO:0006412">
    <property type="term" value="P:translation"/>
    <property type="evidence" value="ECO:0007669"/>
    <property type="project" value="UniProtKB-UniRule"/>
</dbReference>
<dbReference type="EMBL" id="JACRTE010000018">
    <property type="protein sequence ID" value="MBC8597251.1"/>
    <property type="molecule type" value="Genomic_DNA"/>
</dbReference>
<evidence type="ECO:0000256" key="6">
    <source>
        <dbReference type="ARBA" id="ARBA00025295"/>
    </source>
</evidence>
<feature type="active site" description="Acyl-ester intermediate" evidence="8">
    <location>
        <position position="177"/>
    </location>
</feature>
<dbReference type="InterPro" id="IPR000120">
    <property type="entry name" value="Amidase"/>
</dbReference>
<dbReference type="AlphaFoldDB" id="A0A926F9L5"/>
<evidence type="ECO:0000256" key="5">
    <source>
        <dbReference type="ARBA" id="ARBA00022917"/>
    </source>
</evidence>
<evidence type="ECO:0000256" key="7">
    <source>
        <dbReference type="ARBA" id="ARBA00047407"/>
    </source>
</evidence>
<protein>
    <recommendedName>
        <fullName evidence="8">Glutamyl-tRNA(Gln) amidotransferase subunit A</fullName>
        <shortName evidence="8">Glu-ADT subunit A</shortName>
        <ecNumber evidence="8">6.3.5.7</ecNumber>
    </recommendedName>
</protein>
<feature type="domain" description="Amidase" evidence="9">
    <location>
        <begin position="24"/>
        <end position="465"/>
    </location>
</feature>
<dbReference type="InterPro" id="IPR004412">
    <property type="entry name" value="GatA"/>
</dbReference>
<keyword evidence="11" id="KW-1185">Reference proteome</keyword>
<evidence type="ECO:0000256" key="4">
    <source>
        <dbReference type="ARBA" id="ARBA00022840"/>
    </source>
</evidence>
<dbReference type="Pfam" id="PF01425">
    <property type="entry name" value="Amidase"/>
    <property type="match status" value="1"/>
</dbReference>
<comment type="caution">
    <text evidence="10">The sequence shown here is derived from an EMBL/GenBank/DDBJ whole genome shotgun (WGS) entry which is preliminary data.</text>
</comment>
<accession>A0A926F9L5</accession>
<dbReference type="SUPFAM" id="SSF75304">
    <property type="entry name" value="Amidase signature (AS) enzymes"/>
    <property type="match status" value="1"/>
</dbReference>
<dbReference type="Proteomes" id="UP000647416">
    <property type="component" value="Unassembled WGS sequence"/>
</dbReference>
<dbReference type="GO" id="GO:0030956">
    <property type="term" value="C:glutamyl-tRNA(Gln) amidotransferase complex"/>
    <property type="evidence" value="ECO:0007669"/>
    <property type="project" value="InterPro"/>
</dbReference>
<comment type="function">
    <text evidence="6 8">Allows the formation of correctly charged Gln-tRNA(Gln) through the transamidation of misacylated Glu-tRNA(Gln) in organisms which lack glutaminyl-tRNA synthetase. The reaction takes place in the presence of glutamine and ATP through an activated gamma-phospho-Glu-tRNA(Gln).</text>
</comment>
<evidence type="ECO:0000259" key="9">
    <source>
        <dbReference type="Pfam" id="PF01425"/>
    </source>
</evidence>
<sequence>MNLYELSVEKASKMLKDKEISSVELTNALLDRIDEKDKSIEGYITVAKEDALNSAKLADESIKNGGISPLTGVCASVKDNICTDKILTTCASKMLYNFVPPYDATVVKKLKAQGSVIIGKTNMDEFAMGSSTETSYFKKTKNPHDLAKVPGGSSGGSAAVVAADEAIFALGSDTGGSIRQPSAFCGVVGLKPTYGLVSRFGLVAFASSLDQIGPITKNVTDSAVVLNAIAGYDKMDSTSADEKTDDYTKSLGESVKGLKIGIPKEYIGEGIQKEVKDAIMNAAKVYESMGAEIFEFSLPMTKYALPAYYIMSSAEASSNLARFDGVKYGYRAENYTDLTDMYLKTRSEGFGSEVKRRIMLGTYALSAGYYDAYYKKAQQARTLIRNSFAEAFDKFDVILTPTTPTTAFEIGKNITDPITMYLNDICTVSVNIAGLPAISIPCGYDKTNMPIGLQLIAKPFAENTLFKTAYAFEQNTDFAHKSLEKEGK</sequence>
<dbReference type="GO" id="GO:0050567">
    <property type="term" value="F:glutaminyl-tRNA synthase (glutamine-hydrolyzing) activity"/>
    <property type="evidence" value="ECO:0007669"/>
    <property type="project" value="UniProtKB-UniRule"/>
</dbReference>
<comment type="similarity">
    <text evidence="1 8">Belongs to the amidase family. GatA subfamily.</text>
</comment>
<evidence type="ECO:0000256" key="1">
    <source>
        <dbReference type="ARBA" id="ARBA00008069"/>
    </source>
</evidence>
<comment type="catalytic activity">
    <reaction evidence="7 8">
        <text>L-glutamyl-tRNA(Gln) + L-glutamine + ATP + H2O = L-glutaminyl-tRNA(Gln) + L-glutamate + ADP + phosphate + H(+)</text>
        <dbReference type="Rhea" id="RHEA:17521"/>
        <dbReference type="Rhea" id="RHEA-COMP:9681"/>
        <dbReference type="Rhea" id="RHEA-COMP:9684"/>
        <dbReference type="ChEBI" id="CHEBI:15377"/>
        <dbReference type="ChEBI" id="CHEBI:15378"/>
        <dbReference type="ChEBI" id="CHEBI:29985"/>
        <dbReference type="ChEBI" id="CHEBI:30616"/>
        <dbReference type="ChEBI" id="CHEBI:43474"/>
        <dbReference type="ChEBI" id="CHEBI:58359"/>
        <dbReference type="ChEBI" id="CHEBI:78520"/>
        <dbReference type="ChEBI" id="CHEBI:78521"/>
        <dbReference type="ChEBI" id="CHEBI:456216"/>
        <dbReference type="EC" id="6.3.5.7"/>
    </reaction>
</comment>
<dbReference type="Gene3D" id="3.90.1300.10">
    <property type="entry name" value="Amidase signature (AS) domain"/>
    <property type="match status" value="1"/>
</dbReference>
<organism evidence="10 11">
    <name type="scientific">Qingrenia yutianensis</name>
    <dbReference type="NCBI Taxonomy" id="2763676"/>
    <lineage>
        <taxon>Bacteria</taxon>
        <taxon>Bacillati</taxon>
        <taxon>Bacillota</taxon>
        <taxon>Clostridia</taxon>
        <taxon>Eubacteriales</taxon>
        <taxon>Oscillospiraceae</taxon>
        <taxon>Qingrenia</taxon>
    </lineage>
</organism>
<dbReference type="EC" id="6.3.5.7" evidence="8"/>
<evidence type="ECO:0000256" key="3">
    <source>
        <dbReference type="ARBA" id="ARBA00022741"/>
    </source>
</evidence>
<reference evidence="10" key="1">
    <citation type="submission" date="2020-08" db="EMBL/GenBank/DDBJ databases">
        <title>Genome public.</title>
        <authorList>
            <person name="Liu C."/>
            <person name="Sun Q."/>
        </authorList>
    </citation>
    <scope>NUCLEOTIDE SEQUENCE</scope>
    <source>
        <strain evidence="10">NSJ-50</strain>
    </source>
</reference>
<dbReference type="GO" id="GO:0005524">
    <property type="term" value="F:ATP binding"/>
    <property type="evidence" value="ECO:0007669"/>
    <property type="project" value="UniProtKB-KW"/>
</dbReference>
<dbReference type="PROSITE" id="PS00571">
    <property type="entry name" value="AMIDASES"/>
    <property type="match status" value="1"/>
</dbReference>
<keyword evidence="5 8" id="KW-0648">Protein biosynthesis</keyword>
<dbReference type="InterPro" id="IPR020556">
    <property type="entry name" value="Amidase_CS"/>
</dbReference>
<evidence type="ECO:0000256" key="8">
    <source>
        <dbReference type="HAMAP-Rule" id="MF_00120"/>
    </source>
</evidence>
<dbReference type="RefSeq" id="WP_262432564.1">
    <property type="nucleotide sequence ID" value="NZ_JACRTE010000018.1"/>
</dbReference>
<keyword evidence="4 8" id="KW-0067">ATP-binding</keyword>
<dbReference type="PANTHER" id="PTHR11895">
    <property type="entry name" value="TRANSAMIDASE"/>
    <property type="match status" value="1"/>
</dbReference>
<evidence type="ECO:0000256" key="2">
    <source>
        <dbReference type="ARBA" id="ARBA00022598"/>
    </source>
</evidence>